<dbReference type="EMBL" id="PUHQ01000041">
    <property type="protein sequence ID" value="KAG0660778.1"/>
    <property type="molecule type" value="Genomic_DNA"/>
</dbReference>
<name>A0A9P6W2M6_RHOMI</name>
<evidence type="ECO:0000256" key="1">
    <source>
        <dbReference type="SAM" id="MobiDB-lite"/>
    </source>
</evidence>
<evidence type="ECO:0000313" key="3">
    <source>
        <dbReference type="Proteomes" id="UP000777482"/>
    </source>
</evidence>
<feature type="region of interest" description="Disordered" evidence="1">
    <location>
        <begin position="178"/>
        <end position="201"/>
    </location>
</feature>
<protein>
    <submittedName>
        <fullName evidence="2">Uncharacterized protein</fullName>
    </submittedName>
</protein>
<dbReference type="AlphaFoldDB" id="A0A9P6W2M6"/>
<dbReference type="Proteomes" id="UP000777482">
    <property type="component" value="Unassembled WGS sequence"/>
</dbReference>
<proteinExistence type="predicted"/>
<organism evidence="2 3">
    <name type="scientific">Rhodotorula mucilaginosa</name>
    <name type="common">Yeast</name>
    <name type="synonym">Rhodotorula rubra</name>
    <dbReference type="NCBI Taxonomy" id="5537"/>
    <lineage>
        <taxon>Eukaryota</taxon>
        <taxon>Fungi</taxon>
        <taxon>Dikarya</taxon>
        <taxon>Basidiomycota</taxon>
        <taxon>Pucciniomycotina</taxon>
        <taxon>Microbotryomycetes</taxon>
        <taxon>Sporidiobolales</taxon>
        <taxon>Sporidiobolaceae</taxon>
        <taxon>Rhodotorula</taxon>
    </lineage>
</organism>
<accession>A0A9P6W2M6</accession>
<feature type="region of interest" description="Disordered" evidence="1">
    <location>
        <begin position="227"/>
        <end position="278"/>
    </location>
</feature>
<comment type="caution">
    <text evidence="2">The sequence shown here is derived from an EMBL/GenBank/DDBJ whole genome shotgun (WGS) entry which is preliminary data.</text>
</comment>
<dbReference type="OrthoDB" id="2537677at2759"/>
<feature type="compositionally biased region" description="Gly residues" evidence="1">
    <location>
        <begin position="182"/>
        <end position="199"/>
    </location>
</feature>
<keyword evidence="3" id="KW-1185">Reference proteome</keyword>
<gene>
    <name evidence="2" type="ORF">C6P46_004462</name>
</gene>
<evidence type="ECO:0000313" key="2">
    <source>
        <dbReference type="EMBL" id="KAG0660778.1"/>
    </source>
</evidence>
<feature type="compositionally biased region" description="Basic and acidic residues" evidence="1">
    <location>
        <begin position="232"/>
        <end position="245"/>
    </location>
</feature>
<reference evidence="2 3" key="1">
    <citation type="submission" date="2020-11" db="EMBL/GenBank/DDBJ databases">
        <title>Kefir isolates.</title>
        <authorList>
            <person name="Marcisauskas S."/>
            <person name="Kim Y."/>
            <person name="Blasche S."/>
        </authorList>
    </citation>
    <scope>NUCLEOTIDE SEQUENCE [LARGE SCALE GENOMIC DNA]</scope>
    <source>
        <strain evidence="2 3">KR</strain>
    </source>
</reference>
<sequence length="278" mass="31799">MVLPRHGLLRSPLHRVPVLWSLYRPLLRSSRLGQLNLPLEHVSALQNYIRQRFKHGRHLTGVGKLLDQLETAHESSTKAKQVCTLAAHLAARESLRPPRPPRPVQKPLRKPRVYPSIMHATQFYHPIPRLRPQPIEITMTIFNRRRTSQRRYDKLEQAKQFVQLAQAEERFKQDLLARPGRGRAGTGGGGGGEARGQGRLGDEWRTWIKDAREREKREVARSKLRISPELQEQARKANRARELRRAQAAHLRKSTPTAALKGQIETGPSTLRPLDPSP</sequence>